<dbReference type="Pfam" id="PF05495">
    <property type="entry name" value="zf-CHY"/>
    <property type="match status" value="1"/>
</dbReference>
<keyword evidence="1 5" id="KW-0479">Metal-binding</keyword>
<dbReference type="OrthoDB" id="10253329at2759"/>
<name>A0A0L0H5R2_SPIPD</name>
<feature type="compositionally biased region" description="Polar residues" evidence="6">
    <location>
        <begin position="1"/>
        <end position="14"/>
    </location>
</feature>
<dbReference type="InterPro" id="IPR037274">
    <property type="entry name" value="Znf_CHY_sf"/>
</dbReference>
<dbReference type="InParanoid" id="A0A0L0H5R2"/>
<dbReference type="PROSITE" id="PS51266">
    <property type="entry name" value="ZF_CHY"/>
    <property type="match status" value="1"/>
</dbReference>
<evidence type="ECO:0000256" key="1">
    <source>
        <dbReference type="ARBA" id="ARBA00022723"/>
    </source>
</evidence>
<dbReference type="SUPFAM" id="SSF90229">
    <property type="entry name" value="CCCH zinc finger"/>
    <property type="match status" value="1"/>
</dbReference>
<feature type="domain" description="C3H1-type" evidence="7">
    <location>
        <begin position="23"/>
        <end position="51"/>
    </location>
</feature>
<sequence length="731" mass="81185">MSTDQISTVPQLPQYSPAPTLRPRTVPKCRFFKSSGGCRTGENCKFLHVTVEQKQGTVQSERKSKSTRRPREIKRNSHDQEPSPITAINHHDISTHDGNSQIEPQPVSQTGALSEARSATLKIAKNRRRQRKPISKTTPKKAPVVNTASPKEGDRSNPAASQTLNSKNTSAKKNAKPPPAVARPTPKDLEARLNETSDPVDKAHLTRQVDLHQLERRFREAGYHIISETAQETIVQIGMVPTDPDFPFDLAILLLHIGIPATYPTTPSHITVINPEIPFPLRRNVEKAWMRKATASRIRLLQMINWLDRNLEQLLVMPDEPTGRIVFVRNEGRERIASGLTNGTVTFAEDVPSAGPGDGYYGQRVGDDDASTSSPSSAGGSDEDEESQRDRRHIGSRVPEEEGTDAGQLQNDPDQSYPGDSIDLSEKISTYLSAIPTPPPPSSHRGTQIRFPDIHLTSISLLECTSLNIAVRCTRCKTSVDVHNLTTTPRYTPCPQCKTTLGLLYRSEMLHPGSLSIGYIDLDMCIPFDLLPSNYIATCDSCARPQPNGHGFKALVRNHPTTMSCTTCHTKMTLQVDQVKFLTLGNASLPPKKSNRIKTAAKDPAQIFIPNTPLPKNGTCSHYKKSYRWFRFPCCSKVYPCDICHEEGKADKHEMAWATRMVCGFCSREQPYTKEGVCKCGKETVKNAGSGFWEGGKGTRDRNRMSRNEARKFKGLRKTVSMKSSRVGKKF</sequence>
<dbReference type="InterPro" id="IPR000571">
    <property type="entry name" value="Znf_CCCH"/>
</dbReference>
<feature type="compositionally biased region" description="Basic and acidic residues" evidence="6">
    <location>
        <begin position="60"/>
        <end position="81"/>
    </location>
</feature>
<evidence type="ECO:0000313" key="10">
    <source>
        <dbReference type="Proteomes" id="UP000053201"/>
    </source>
</evidence>
<dbReference type="AlphaFoldDB" id="A0A0L0H5R2"/>
<feature type="domain" description="CHY-type" evidence="8">
    <location>
        <begin position="613"/>
        <end position="682"/>
    </location>
</feature>
<organism evidence="9 10">
    <name type="scientific">Spizellomyces punctatus (strain DAOM BR117)</name>
    <dbReference type="NCBI Taxonomy" id="645134"/>
    <lineage>
        <taxon>Eukaryota</taxon>
        <taxon>Fungi</taxon>
        <taxon>Fungi incertae sedis</taxon>
        <taxon>Chytridiomycota</taxon>
        <taxon>Chytridiomycota incertae sedis</taxon>
        <taxon>Chytridiomycetes</taxon>
        <taxon>Spizellomycetales</taxon>
        <taxon>Spizellomycetaceae</taxon>
        <taxon>Spizellomyces</taxon>
    </lineage>
</organism>
<dbReference type="VEuPathDB" id="FungiDB:SPPG_08647"/>
<feature type="region of interest" description="Disordered" evidence="6">
    <location>
        <begin position="346"/>
        <end position="422"/>
    </location>
</feature>
<evidence type="ECO:0000313" key="9">
    <source>
        <dbReference type="EMBL" id="KNC96053.1"/>
    </source>
</evidence>
<feature type="zinc finger region" description="C3H1-type" evidence="5">
    <location>
        <begin position="23"/>
        <end position="51"/>
    </location>
</feature>
<dbReference type="SMART" id="SM00356">
    <property type="entry name" value="ZnF_C3H1"/>
    <property type="match status" value="1"/>
</dbReference>
<proteinExistence type="predicted"/>
<evidence type="ECO:0000256" key="3">
    <source>
        <dbReference type="ARBA" id="ARBA00022833"/>
    </source>
</evidence>
<dbReference type="Pfam" id="PF00642">
    <property type="entry name" value="zf-CCCH"/>
    <property type="match status" value="1"/>
</dbReference>
<keyword evidence="2 4" id="KW-0863">Zinc-finger</keyword>
<dbReference type="eggNOG" id="KOG1940">
    <property type="taxonomic scope" value="Eukaryota"/>
</dbReference>
<evidence type="ECO:0000256" key="5">
    <source>
        <dbReference type="PROSITE-ProRule" id="PRU00723"/>
    </source>
</evidence>
<reference evidence="9 10" key="1">
    <citation type="submission" date="2009-08" db="EMBL/GenBank/DDBJ databases">
        <title>The Genome Sequence of Spizellomyces punctatus strain DAOM BR117.</title>
        <authorList>
            <consortium name="The Broad Institute Genome Sequencing Platform"/>
            <person name="Russ C."/>
            <person name="Cuomo C."/>
            <person name="Shea T."/>
            <person name="Young S.K."/>
            <person name="Zeng Q."/>
            <person name="Koehrsen M."/>
            <person name="Haas B."/>
            <person name="Borodovsky M."/>
            <person name="Guigo R."/>
            <person name="Alvarado L."/>
            <person name="Berlin A."/>
            <person name="Bochicchio J."/>
            <person name="Borenstein D."/>
            <person name="Chapman S."/>
            <person name="Chen Z."/>
            <person name="Engels R."/>
            <person name="Freedman E."/>
            <person name="Gellesch M."/>
            <person name="Goldberg J."/>
            <person name="Griggs A."/>
            <person name="Gujja S."/>
            <person name="Heiman D."/>
            <person name="Hepburn T."/>
            <person name="Howarth C."/>
            <person name="Jen D."/>
            <person name="Larson L."/>
            <person name="Lewis B."/>
            <person name="Mehta T."/>
            <person name="Park D."/>
            <person name="Pearson M."/>
            <person name="Roberts A."/>
            <person name="Saif S."/>
            <person name="Shenoy N."/>
            <person name="Sisk P."/>
            <person name="Stolte C."/>
            <person name="Sykes S."/>
            <person name="Thomson T."/>
            <person name="Walk T."/>
            <person name="White J."/>
            <person name="Yandava C."/>
            <person name="Burger G."/>
            <person name="Gray M.W."/>
            <person name="Holland P.W.H."/>
            <person name="King N."/>
            <person name="Lang F.B.F."/>
            <person name="Roger A.J."/>
            <person name="Ruiz-Trillo I."/>
            <person name="Lander E."/>
            <person name="Nusbaum C."/>
        </authorList>
    </citation>
    <scope>NUCLEOTIDE SEQUENCE [LARGE SCALE GENOMIC DNA]</scope>
    <source>
        <strain evidence="9 10">DAOM BR117</strain>
    </source>
</reference>
<dbReference type="OMA" id="GIEFVPY"/>
<feature type="compositionally biased region" description="Basic residues" evidence="6">
    <location>
        <begin position="124"/>
        <end position="134"/>
    </location>
</feature>
<dbReference type="Gene3D" id="4.10.1000.10">
    <property type="entry name" value="Zinc finger, CCCH-type"/>
    <property type="match status" value="1"/>
</dbReference>
<evidence type="ECO:0000256" key="4">
    <source>
        <dbReference type="PROSITE-ProRule" id="PRU00601"/>
    </source>
</evidence>
<dbReference type="GeneID" id="27691794"/>
<dbReference type="STRING" id="645134.A0A0L0H5R2"/>
<accession>A0A0L0H5R2</accession>
<evidence type="ECO:0000256" key="6">
    <source>
        <dbReference type="SAM" id="MobiDB-lite"/>
    </source>
</evidence>
<dbReference type="InterPro" id="IPR008913">
    <property type="entry name" value="Znf_CHY"/>
</dbReference>
<keyword evidence="3 5" id="KW-0862">Zinc</keyword>
<dbReference type="GO" id="GO:0008270">
    <property type="term" value="F:zinc ion binding"/>
    <property type="evidence" value="ECO:0007669"/>
    <property type="project" value="UniProtKB-KW"/>
</dbReference>
<feature type="region of interest" description="Disordered" evidence="6">
    <location>
        <begin position="1"/>
        <end position="25"/>
    </location>
</feature>
<dbReference type="PROSITE" id="PS50103">
    <property type="entry name" value="ZF_C3H1"/>
    <property type="match status" value="1"/>
</dbReference>
<dbReference type="SUPFAM" id="SSF161219">
    <property type="entry name" value="CHY zinc finger-like"/>
    <property type="match status" value="1"/>
</dbReference>
<evidence type="ECO:0000259" key="8">
    <source>
        <dbReference type="PROSITE" id="PS51266"/>
    </source>
</evidence>
<keyword evidence="10" id="KW-1185">Reference proteome</keyword>
<feature type="compositionally biased region" description="Polar residues" evidence="6">
    <location>
        <begin position="96"/>
        <end position="112"/>
    </location>
</feature>
<evidence type="ECO:0000256" key="2">
    <source>
        <dbReference type="ARBA" id="ARBA00022771"/>
    </source>
</evidence>
<dbReference type="InterPro" id="IPR036855">
    <property type="entry name" value="Znf_CCCH_sf"/>
</dbReference>
<feature type="region of interest" description="Disordered" evidence="6">
    <location>
        <begin position="50"/>
        <end position="187"/>
    </location>
</feature>
<dbReference type="RefSeq" id="XP_016604093.1">
    <property type="nucleotide sequence ID" value="XM_016756793.1"/>
</dbReference>
<feature type="compositionally biased region" description="Low complexity" evidence="6">
    <location>
        <begin position="371"/>
        <end position="380"/>
    </location>
</feature>
<protein>
    <recommendedName>
        <fullName evidence="11">C3H1-type domain-containing protein</fullName>
    </recommendedName>
</protein>
<dbReference type="EMBL" id="KQ257472">
    <property type="protein sequence ID" value="KNC96053.1"/>
    <property type="molecule type" value="Genomic_DNA"/>
</dbReference>
<gene>
    <name evidence="9" type="ORF">SPPG_08647</name>
</gene>
<dbReference type="Proteomes" id="UP000053201">
    <property type="component" value="Unassembled WGS sequence"/>
</dbReference>
<evidence type="ECO:0008006" key="11">
    <source>
        <dbReference type="Google" id="ProtNLM"/>
    </source>
</evidence>
<evidence type="ECO:0000259" key="7">
    <source>
        <dbReference type="PROSITE" id="PS50103"/>
    </source>
</evidence>